<keyword evidence="3" id="KW-0328">Glycosyltransferase</keyword>
<dbReference type="GO" id="GO:0016757">
    <property type="term" value="F:glycosyltransferase activity"/>
    <property type="evidence" value="ECO:0007669"/>
    <property type="project" value="UniProtKB-KW"/>
</dbReference>
<evidence type="ECO:0000256" key="1">
    <source>
        <dbReference type="SAM" id="Phobius"/>
    </source>
</evidence>
<reference evidence="3" key="1">
    <citation type="journal article" date="2021" name="PeerJ">
        <title>Extensive microbial diversity within the chicken gut microbiome revealed by metagenomics and culture.</title>
        <authorList>
            <person name="Gilroy R."/>
            <person name="Ravi A."/>
            <person name="Getino M."/>
            <person name="Pursley I."/>
            <person name="Horton D.L."/>
            <person name="Alikhan N.F."/>
            <person name="Baker D."/>
            <person name="Gharbi K."/>
            <person name="Hall N."/>
            <person name="Watson M."/>
            <person name="Adriaenssens E.M."/>
            <person name="Foster-Nyarko E."/>
            <person name="Jarju S."/>
            <person name="Secka A."/>
            <person name="Antonio M."/>
            <person name="Oren A."/>
            <person name="Chaudhuri R.R."/>
            <person name="La Ragione R."/>
            <person name="Hildebrand F."/>
            <person name="Pallen M.J."/>
        </authorList>
    </citation>
    <scope>NUCLEOTIDE SEQUENCE</scope>
    <source>
        <strain evidence="3">ChiBcec8-13705</strain>
    </source>
</reference>
<feature type="transmembrane region" description="Helical" evidence="1">
    <location>
        <begin position="433"/>
        <end position="454"/>
    </location>
</feature>
<keyword evidence="1" id="KW-0812">Transmembrane</keyword>
<comment type="caution">
    <text evidence="3">The sequence shown here is derived from an EMBL/GenBank/DDBJ whole genome shotgun (WGS) entry which is preliminary data.</text>
</comment>
<keyword evidence="3" id="KW-0808">Transferase</keyword>
<evidence type="ECO:0000313" key="3">
    <source>
        <dbReference type="EMBL" id="HJB42408.1"/>
    </source>
</evidence>
<accession>A0A9D2S339</accession>
<evidence type="ECO:0000259" key="2">
    <source>
        <dbReference type="Pfam" id="PF13231"/>
    </source>
</evidence>
<dbReference type="EMBL" id="DWYG01000133">
    <property type="protein sequence ID" value="HJB42408.1"/>
    <property type="molecule type" value="Genomic_DNA"/>
</dbReference>
<feature type="transmembrane region" description="Helical" evidence="1">
    <location>
        <begin position="60"/>
        <end position="78"/>
    </location>
</feature>
<dbReference type="AlphaFoldDB" id="A0A9D2S339"/>
<keyword evidence="1" id="KW-1133">Transmembrane helix</keyword>
<name>A0A9D2S339_9FIRM</name>
<feature type="transmembrane region" description="Helical" evidence="1">
    <location>
        <begin position="466"/>
        <end position="483"/>
    </location>
</feature>
<keyword evidence="1" id="KW-0472">Membrane</keyword>
<feature type="transmembrane region" description="Helical" evidence="1">
    <location>
        <begin position="401"/>
        <end position="421"/>
    </location>
</feature>
<feature type="transmembrane region" description="Helical" evidence="1">
    <location>
        <begin position="329"/>
        <end position="351"/>
    </location>
</feature>
<sequence>MAILWAAVALATVCNGIWFAASASENRRLTWRPVFLAVVCSYLWMGANATILACLGVYSLPALTILLAGELALCLPFHHRHTGVGAKLRALLSVPLPAGLLVLLGVAAVLYFCFPTTYLSGGRDPGLYLINAIHIAETGSFQYASDPYMVQHYAALSGVARLDYPALYSAYEYGLTNDVGQVVPQFLPVLPAMLAVGYDLGGIGAAVRVNGVTGLLCLAAAYALVKPLYGGKAATLFTAFLLVNPAQLWGARITQTELLCQLLLFAALRVLWEGWRAKRPADAWLAGVLLGYGTFVRIDTYLLGAGFLVFVLYELACRRPHAGYLARTAAVYAAFTAGSLAYGWVFSYPYFFEHWQAGVLAQVVVCNLVLLALCLAVWAVQRAFPRAVLPNVYQNIADSPRGMRVFCAALCVLFVFAYGVRPLLNPEDFNHRAAFEFCMYTSLLAIPLALYGLYRTFVRQGAAREAWLPFFFIGGSNLFVYLWRPSISADHVWASRRWVTAAIPFILALAAHGIAELPRLLRRVGRKMGGACRWTQRACAGIVAAYMLFQCRGFLLTPMWAGIEDTYAAVAQTLDDDTLYLTTNTETASVFKVVYHKNVRLLEDDPAALVRYLQENGSLHYLGSERDLKLLELDATLLAEGEVGGRMLRETYGEVPDSAEDRVYTCNQYEVTLRSLEEPQPIELTRFFTTPEISTYQEGRGIVGTGAEGHLLYGPYCTLLPGEYEVCFALETAPDAQLTLEAVAGNQQTLAAETATGPTEMRLRFTVEDTLPEVEFRLHVDTPAQVTCTGVWVGKTV</sequence>
<feature type="domain" description="Glycosyltransferase RgtA/B/C/D-like" evidence="2">
    <location>
        <begin position="188"/>
        <end position="319"/>
    </location>
</feature>
<reference evidence="3" key="2">
    <citation type="submission" date="2021-04" db="EMBL/GenBank/DDBJ databases">
        <authorList>
            <person name="Gilroy R."/>
        </authorList>
    </citation>
    <scope>NUCLEOTIDE SEQUENCE</scope>
    <source>
        <strain evidence="3">ChiBcec8-13705</strain>
    </source>
</reference>
<feature type="transmembrane region" description="Helical" evidence="1">
    <location>
        <begin position="200"/>
        <end position="223"/>
    </location>
</feature>
<protein>
    <submittedName>
        <fullName evidence="3">Glycosyltransferase family 39 protein</fullName>
        <ecNumber evidence="3">2.4.-.-</ecNumber>
    </submittedName>
</protein>
<feature type="transmembrane region" description="Helical" evidence="1">
    <location>
        <begin position="498"/>
        <end position="517"/>
    </location>
</feature>
<dbReference type="Pfam" id="PF13231">
    <property type="entry name" value="PMT_2"/>
    <property type="match status" value="1"/>
</dbReference>
<feature type="transmembrane region" description="Helical" evidence="1">
    <location>
        <begin position="90"/>
        <end position="114"/>
    </location>
</feature>
<gene>
    <name evidence="3" type="ORF">H9945_07910</name>
</gene>
<evidence type="ECO:0000313" key="4">
    <source>
        <dbReference type="Proteomes" id="UP000886803"/>
    </source>
</evidence>
<proteinExistence type="predicted"/>
<dbReference type="EC" id="2.4.-.-" evidence="3"/>
<feature type="transmembrane region" description="Helical" evidence="1">
    <location>
        <begin position="357"/>
        <end position="380"/>
    </location>
</feature>
<organism evidence="3 4">
    <name type="scientific">Candidatus Gemmiger avicola</name>
    <dbReference type="NCBI Taxonomy" id="2838605"/>
    <lineage>
        <taxon>Bacteria</taxon>
        <taxon>Bacillati</taxon>
        <taxon>Bacillota</taxon>
        <taxon>Clostridia</taxon>
        <taxon>Eubacteriales</taxon>
        <taxon>Gemmiger</taxon>
    </lineage>
</organism>
<dbReference type="Proteomes" id="UP000886803">
    <property type="component" value="Unassembled WGS sequence"/>
</dbReference>
<feature type="transmembrane region" description="Helical" evidence="1">
    <location>
        <begin position="295"/>
        <end position="317"/>
    </location>
</feature>
<feature type="transmembrane region" description="Helical" evidence="1">
    <location>
        <begin position="538"/>
        <end position="561"/>
    </location>
</feature>
<dbReference type="InterPro" id="IPR038731">
    <property type="entry name" value="RgtA/B/C-like"/>
</dbReference>
<feature type="transmembrane region" description="Helical" evidence="1">
    <location>
        <begin position="33"/>
        <end position="53"/>
    </location>
</feature>